<dbReference type="InterPro" id="IPR002052">
    <property type="entry name" value="DNA_methylase_N6_adenine_CS"/>
</dbReference>
<organism evidence="8">
    <name type="scientific">Schlesneria paludicola</name>
    <dbReference type="NCBI Taxonomy" id="360056"/>
    <lineage>
        <taxon>Bacteria</taxon>
        <taxon>Pseudomonadati</taxon>
        <taxon>Planctomycetota</taxon>
        <taxon>Planctomycetia</taxon>
        <taxon>Planctomycetales</taxon>
        <taxon>Planctomycetaceae</taxon>
        <taxon>Schlesneria</taxon>
    </lineage>
</organism>
<evidence type="ECO:0000256" key="6">
    <source>
        <dbReference type="ARBA" id="ARBA00047942"/>
    </source>
</evidence>
<dbReference type="EC" id="2.1.1.72" evidence="2"/>
<dbReference type="InterPro" id="IPR011639">
    <property type="entry name" value="MethylTrfase_TaqI-like_dom"/>
</dbReference>
<comment type="similarity">
    <text evidence="1">Belongs to the N(4)/N(6)-methyltransferase family.</text>
</comment>
<dbReference type="PANTHER" id="PTHR33841:SF5">
    <property type="entry name" value="DNA METHYLASE (MODIFICATION METHYLASE) (METHYLTRANSFERASE)-RELATED"/>
    <property type="match status" value="1"/>
</dbReference>
<keyword evidence="3 8" id="KW-0489">Methyltransferase</keyword>
<evidence type="ECO:0000259" key="7">
    <source>
        <dbReference type="Pfam" id="PF07669"/>
    </source>
</evidence>
<dbReference type="InterPro" id="IPR050953">
    <property type="entry name" value="N4_N6_ade-DNA_methylase"/>
</dbReference>
<dbReference type="Gene3D" id="3.40.50.150">
    <property type="entry name" value="Vaccinia Virus protein VP39"/>
    <property type="match status" value="1"/>
</dbReference>
<dbReference type="SUPFAM" id="SSF53335">
    <property type="entry name" value="S-adenosyl-L-methionine-dependent methyltransferases"/>
    <property type="match status" value="1"/>
</dbReference>
<keyword evidence="5" id="KW-0949">S-adenosyl-L-methionine</keyword>
<dbReference type="GO" id="GO:0006304">
    <property type="term" value="P:DNA modification"/>
    <property type="evidence" value="ECO:0007669"/>
    <property type="project" value="InterPro"/>
</dbReference>
<evidence type="ECO:0000313" key="8">
    <source>
        <dbReference type="EMBL" id="HEN15651.1"/>
    </source>
</evidence>
<feature type="domain" description="Type II methyltransferase M.TaqI-like" evidence="7">
    <location>
        <begin position="129"/>
        <end position="228"/>
    </location>
</feature>
<name>A0A7C2NXG8_9PLAN</name>
<evidence type="ECO:0000256" key="4">
    <source>
        <dbReference type="ARBA" id="ARBA00022679"/>
    </source>
</evidence>
<gene>
    <name evidence="8" type="ORF">ENQ76_09310</name>
</gene>
<evidence type="ECO:0000256" key="1">
    <source>
        <dbReference type="ARBA" id="ARBA00006594"/>
    </source>
</evidence>
<evidence type="ECO:0000256" key="5">
    <source>
        <dbReference type="ARBA" id="ARBA00022691"/>
    </source>
</evidence>
<protein>
    <recommendedName>
        <fullName evidence="2">site-specific DNA-methyltransferase (adenine-specific)</fullName>
        <ecNumber evidence="2">2.1.1.72</ecNumber>
    </recommendedName>
</protein>
<dbReference type="InterPro" id="IPR029063">
    <property type="entry name" value="SAM-dependent_MTases_sf"/>
</dbReference>
<sequence length="502" mass="55460">MSSLETTQQLLFDREVLPAIADRERRSQLGQFFTPSVVADFMASLFEPLPREIRLLDAGAGAGSLTEAFVQHCCRSPKPPDAISVAAFEVDEWALDQLQSTLQRCQRACREAGIEFSPVINEQDFIAAASDATRNLFSPQMQFDAAIVNPPYRKINSSSRERRLLRGVGIETSNLYSAFIALIVRLLAPGGQLVAITPRSFCNGPYFRPFRTDFLSRMSLRRMHVFDSRSAAFASDAVLQENVVFHAVKGREPPANVVISSSAGTPGSVISARGVPFSEMVHPHDPERFIHLETDDAHRQARNLMCALPASLASLGVMVSTGRVVDFRAREHLRAEAEPGCVPLLYPCHFVQGVVSWPKSGSRKPNAILDTSATRDLLVPSGHYVLVKRFSAKEEKRRIVAAVCNPEQIPGAVWGIENHLNYFHVNGLGLDRELASGLSAFLNSTIVDQYFRQFSGHTQVNSTDLRSFRYPAAASLRRLGSLLSASLPSQPELDELVLRELF</sequence>
<keyword evidence="4 8" id="KW-0808">Transferase</keyword>
<reference evidence="8" key="1">
    <citation type="journal article" date="2020" name="mSystems">
        <title>Genome- and Community-Level Interaction Insights into Carbon Utilization and Element Cycling Functions of Hydrothermarchaeota in Hydrothermal Sediment.</title>
        <authorList>
            <person name="Zhou Z."/>
            <person name="Liu Y."/>
            <person name="Xu W."/>
            <person name="Pan J."/>
            <person name="Luo Z.H."/>
            <person name="Li M."/>
        </authorList>
    </citation>
    <scope>NUCLEOTIDE SEQUENCE [LARGE SCALE GENOMIC DNA]</scope>
    <source>
        <strain evidence="8">SpSt-339</strain>
    </source>
</reference>
<dbReference type="GO" id="GO:0032259">
    <property type="term" value="P:methylation"/>
    <property type="evidence" value="ECO:0007669"/>
    <property type="project" value="UniProtKB-KW"/>
</dbReference>
<dbReference type="CDD" id="cd02440">
    <property type="entry name" value="AdoMet_MTases"/>
    <property type="match status" value="1"/>
</dbReference>
<dbReference type="AlphaFoldDB" id="A0A7C2NXG8"/>
<evidence type="ECO:0000256" key="2">
    <source>
        <dbReference type="ARBA" id="ARBA00011900"/>
    </source>
</evidence>
<accession>A0A7C2NXG8</accession>
<dbReference type="PRINTS" id="PR00507">
    <property type="entry name" value="N12N6MTFRASE"/>
</dbReference>
<comment type="caution">
    <text evidence="8">The sequence shown here is derived from an EMBL/GenBank/DDBJ whole genome shotgun (WGS) entry which is preliminary data.</text>
</comment>
<dbReference type="PROSITE" id="PS00092">
    <property type="entry name" value="N6_MTASE"/>
    <property type="match status" value="1"/>
</dbReference>
<comment type="catalytic activity">
    <reaction evidence="6">
        <text>a 2'-deoxyadenosine in DNA + S-adenosyl-L-methionine = an N(6)-methyl-2'-deoxyadenosine in DNA + S-adenosyl-L-homocysteine + H(+)</text>
        <dbReference type="Rhea" id="RHEA:15197"/>
        <dbReference type="Rhea" id="RHEA-COMP:12418"/>
        <dbReference type="Rhea" id="RHEA-COMP:12419"/>
        <dbReference type="ChEBI" id="CHEBI:15378"/>
        <dbReference type="ChEBI" id="CHEBI:57856"/>
        <dbReference type="ChEBI" id="CHEBI:59789"/>
        <dbReference type="ChEBI" id="CHEBI:90615"/>
        <dbReference type="ChEBI" id="CHEBI:90616"/>
        <dbReference type="EC" id="2.1.1.72"/>
    </reaction>
</comment>
<dbReference type="Pfam" id="PF07669">
    <property type="entry name" value="Eco57I"/>
    <property type="match status" value="1"/>
</dbReference>
<dbReference type="GO" id="GO:0003676">
    <property type="term" value="F:nucleic acid binding"/>
    <property type="evidence" value="ECO:0007669"/>
    <property type="project" value="InterPro"/>
</dbReference>
<proteinExistence type="inferred from homology"/>
<dbReference type="GO" id="GO:0009007">
    <property type="term" value="F:site-specific DNA-methyltransferase (adenine-specific) activity"/>
    <property type="evidence" value="ECO:0007669"/>
    <property type="project" value="UniProtKB-EC"/>
</dbReference>
<dbReference type="PANTHER" id="PTHR33841">
    <property type="entry name" value="DNA METHYLTRANSFERASE YEEA-RELATED"/>
    <property type="match status" value="1"/>
</dbReference>
<evidence type="ECO:0000256" key="3">
    <source>
        <dbReference type="ARBA" id="ARBA00022603"/>
    </source>
</evidence>
<dbReference type="EMBL" id="DSOK01000262">
    <property type="protein sequence ID" value="HEN15651.1"/>
    <property type="molecule type" value="Genomic_DNA"/>
</dbReference>